<protein>
    <recommendedName>
        <fullName evidence="1">Retrotransposon Copia-like N-terminal domain-containing protein</fullName>
    </recommendedName>
</protein>
<sequence length="96" mass="10418">MAVATDNGNGASSKVNSYALSGGNLDPLFIANSDSPTASLVSVLFSGHNFIRWSRSVKRALIAKNKDGFITGVLVKPDENHKDFSRWKRADYMVVS</sequence>
<organism evidence="2 3">
    <name type="scientific">Chenopodium quinoa</name>
    <name type="common">Quinoa</name>
    <dbReference type="NCBI Taxonomy" id="63459"/>
    <lineage>
        <taxon>Eukaryota</taxon>
        <taxon>Viridiplantae</taxon>
        <taxon>Streptophyta</taxon>
        <taxon>Embryophyta</taxon>
        <taxon>Tracheophyta</taxon>
        <taxon>Spermatophyta</taxon>
        <taxon>Magnoliopsida</taxon>
        <taxon>eudicotyledons</taxon>
        <taxon>Gunneridae</taxon>
        <taxon>Pentapetalae</taxon>
        <taxon>Caryophyllales</taxon>
        <taxon>Chenopodiaceae</taxon>
        <taxon>Chenopodioideae</taxon>
        <taxon>Atripliceae</taxon>
        <taxon>Chenopodium</taxon>
    </lineage>
</organism>
<evidence type="ECO:0000313" key="3">
    <source>
        <dbReference type="Proteomes" id="UP000596660"/>
    </source>
</evidence>
<reference evidence="2" key="2">
    <citation type="submission" date="2021-03" db="UniProtKB">
        <authorList>
            <consortium name="EnsemblPlants"/>
        </authorList>
    </citation>
    <scope>IDENTIFICATION</scope>
</reference>
<dbReference type="EnsemblPlants" id="AUR62027641-RA">
    <property type="protein sequence ID" value="AUR62027641-RA:cds"/>
    <property type="gene ID" value="AUR62027641"/>
</dbReference>
<reference evidence="2" key="1">
    <citation type="journal article" date="2017" name="Nature">
        <title>The genome of Chenopodium quinoa.</title>
        <authorList>
            <person name="Jarvis D.E."/>
            <person name="Ho Y.S."/>
            <person name="Lightfoot D.J."/>
            <person name="Schmoeckel S.M."/>
            <person name="Li B."/>
            <person name="Borm T.J.A."/>
            <person name="Ohyanagi H."/>
            <person name="Mineta K."/>
            <person name="Michell C.T."/>
            <person name="Saber N."/>
            <person name="Kharbatia N.M."/>
            <person name="Rupper R.R."/>
            <person name="Sharp A.R."/>
            <person name="Dally N."/>
            <person name="Boughton B.A."/>
            <person name="Woo Y.H."/>
            <person name="Gao G."/>
            <person name="Schijlen E.G.W.M."/>
            <person name="Guo X."/>
            <person name="Momin A.A."/>
            <person name="Negrao S."/>
            <person name="Al-Babili S."/>
            <person name="Gehring C."/>
            <person name="Roessner U."/>
            <person name="Jung C."/>
            <person name="Murphy K."/>
            <person name="Arold S.T."/>
            <person name="Gojobori T."/>
            <person name="van der Linden C.G."/>
            <person name="van Loo E.N."/>
            <person name="Jellen E.N."/>
            <person name="Maughan P.J."/>
            <person name="Tester M."/>
        </authorList>
    </citation>
    <scope>NUCLEOTIDE SEQUENCE [LARGE SCALE GENOMIC DNA]</scope>
    <source>
        <strain evidence="2">cv. PI 614886</strain>
    </source>
</reference>
<evidence type="ECO:0000313" key="2">
    <source>
        <dbReference type="EnsemblPlants" id="AUR62027641-RA:cds"/>
    </source>
</evidence>
<dbReference type="Gramene" id="AUR62027641-RA">
    <property type="protein sequence ID" value="AUR62027641-RA:cds"/>
    <property type="gene ID" value="AUR62027641"/>
</dbReference>
<proteinExistence type="predicted"/>
<dbReference type="AlphaFoldDB" id="A0A803MDU8"/>
<name>A0A803MDU8_CHEQI</name>
<dbReference type="Pfam" id="PF14244">
    <property type="entry name" value="Retrotran_gag_3"/>
    <property type="match status" value="1"/>
</dbReference>
<feature type="domain" description="Retrotransposon Copia-like N-terminal" evidence="1">
    <location>
        <begin position="32"/>
        <end position="78"/>
    </location>
</feature>
<evidence type="ECO:0000259" key="1">
    <source>
        <dbReference type="Pfam" id="PF14244"/>
    </source>
</evidence>
<dbReference type="PANTHER" id="PTHR37610:SF40">
    <property type="entry name" value="OS01G0909600 PROTEIN"/>
    <property type="match status" value="1"/>
</dbReference>
<dbReference type="InterPro" id="IPR029472">
    <property type="entry name" value="Copia-like_N"/>
</dbReference>
<dbReference type="Proteomes" id="UP000596660">
    <property type="component" value="Unplaced"/>
</dbReference>
<accession>A0A803MDU8</accession>
<keyword evidence="3" id="KW-1185">Reference proteome</keyword>
<dbReference type="PANTHER" id="PTHR37610">
    <property type="entry name" value="CCHC-TYPE DOMAIN-CONTAINING PROTEIN"/>
    <property type="match status" value="1"/>
</dbReference>